<evidence type="ECO:0000256" key="2">
    <source>
        <dbReference type="ARBA" id="ARBA00022803"/>
    </source>
</evidence>
<dbReference type="PANTHER" id="PTHR44943">
    <property type="entry name" value="CELLULOSE SYNTHASE OPERON PROTEIN C"/>
    <property type="match status" value="1"/>
</dbReference>
<dbReference type="SUPFAM" id="SSF48452">
    <property type="entry name" value="TPR-like"/>
    <property type="match status" value="1"/>
</dbReference>
<dbReference type="RefSeq" id="WP_315948060.1">
    <property type="nucleotide sequence ID" value="NZ_JAWCUA010000010.1"/>
</dbReference>
<keyword evidence="2 3" id="KW-0802">TPR repeat</keyword>
<feature type="repeat" description="TPR" evidence="3">
    <location>
        <begin position="569"/>
        <end position="602"/>
    </location>
</feature>
<dbReference type="Proteomes" id="UP001257914">
    <property type="component" value="Unassembled WGS sequence"/>
</dbReference>
<evidence type="ECO:0000313" key="4">
    <source>
        <dbReference type="EMBL" id="MDU0114450.1"/>
    </source>
</evidence>
<dbReference type="EMBL" id="JAWCUA010000010">
    <property type="protein sequence ID" value="MDU0114450.1"/>
    <property type="molecule type" value="Genomic_DNA"/>
</dbReference>
<gene>
    <name evidence="4" type="ORF">RT723_15920</name>
</gene>
<protein>
    <submittedName>
        <fullName evidence="4">Tetratricopeptide repeat protein</fullName>
    </submittedName>
</protein>
<evidence type="ECO:0000256" key="3">
    <source>
        <dbReference type="PROSITE-ProRule" id="PRU00339"/>
    </source>
</evidence>
<organism evidence="4 5">
    <name type="scientific">Psychrosphaera aquimarina</name>
    <dbReference type="NCBI Taxonomy" id="2044854"/>
    <lineage>
        <taxon>Bacteria</taxon>
        <taxon>Pseudomonadati</taxon>
        <taxon>Pseudomonadota</taxon>
        <taxon>Gammaproteobacteria</taxon>
        <taxon>Alteromonadales</taxon>
        <taxon>Pseudoalteromonadaceae</taxon>
        <taxon>Psychrosphaera</taxon>
    </lineage>
</organism>
<name>A0ABU3R445_9GAMM</name>
<dbReference type="PANTHER" id="PTHR44943:SF8">
    <property type="entry name" value="TPR REPEAT-CONTAINING PROTEIN MJ0263"/>
    <property type="match status" value="1"/>
</dbReference>
<dbReference type="Gene3D" id="1.25.40.10">
    <property type="entry name" value="Tetratricopeptide repeat domain"/>
    <property type="match status" value="1"/>
</dbReference>
<sequence length="622" mass="69673">MENSKAKKLSKKVWLFRGIMILIPFLFFAILEIGLRLAGYGQQIPLFMQNPSAPEYLLPTPDVVKRYFAKGAESPNVTIETNFFKKIKPEDGIRIIVQGGSTAAGFPYGFGASIAGMLDYRLKQTFPERPVEVINTALSAVNSYTLLDFADEIIEQQPDAVLIYAGHNEYLGILGVGSAYTAANSHGATLLYLKLKNSRIFQLMQSIYSYFSSINTTSNSKQNDNARTVMAKVAKHKNIPHDSALFKQGLNQFEQNMSLLLGKYNKAGIPVFISTIASNLADQKPFSSALLSEEEEQLVATVQTDPSSFELKQLKQLEQLSISNKSADGYYALGQVWLKTQEYDKAKYAFVQARQHDLLRFRAPIEINQIIETLAHDNKVNLVDAEADLSKVAEQHIIGKSLMIEHLHPTIKGYFEISNSFYQALKSTKVFGEFPHPISKFNAQQELPVFDAEVFWGNAKIAGLMADYPFTKQPQQPDYPELKSWSDKLGFAAYKKQVSWLDIANQTLQYANKIQDQLTIIKAVKLLSDAMPDNESYAYQAGVTLISQQRPKEAIRYLTRAMDIQPNNTNSRLALAHAYTQQSDFSTALIWLDSVLKIEPNNTVALSVSKQIEALPVNELSN</sequence>
<keyword evidence="1" id="KW-0677">Repeat</keyword>
<keyword evidence="5" id="KW-1185">Reference proteome</keyword>
<dbReference type="SMART" id="SM00028">
    <property type="entry name" value="TPR"/>
    <property type="match status" value="3"/>
</dbReference>
<dbReference type="InterPro" id="IPR036514">
    <property type="entry name" value="SGNH_hydro_sf"/>
</dbReference>
<proteinExistence type="predicted"/>
<dbReference type="Gene3D" id="3.40.50.1110">
    <property type="entry name" value="SGNH hydrolase"/>
    <property type="match status" value="1"/>
</dbReference>
<evidence type="ECO:0000313" key="5">
    <source>
        <dbReference type="Proteomes" id="UP001257914"/>
    </source>
</evidence>
<dbReference type="Pfam" id="PF14559">
    <property type="entry name" value="TPR_19"/>
    <property type="match status" value="1"/>
</dbReference>
<dbReference type="InterPro" id="IPR011990">
    <property type="entry name" value="TPR-like_helical_dom_sf"/>
</dbReference>
<accession>A0ABU3R445</accession>
<evidence type="ECO:0000256" key="1">
    <source>
        <dbReference type="ARBA" id="ARBA00022737"/>
    </source>
</evidence>
<comment type="caution">
    <text evidence="4">The sequence shown here is derived from an EMBL/GenBank/DDBJ whole genome shotgun (WGS) entry which is preliminary data.</text>
</comment>
<feature type="repeat" description="TPR" evidence="3">
    <location>
        <begin position="535"/>
        <end position="568"/>
    </location>
</feature>
<reference evidence="4 5" key="1">
    <citation type="submission" date="2023-10" db="EMBL/GenBank/DDBJ databases">
        <title>Psychrosphaera aquimaarina strain SW33 isolated from seawater.</title>
        <authorList>
            <person name="Bayburt H."/>
            <person name="Kim J.M."/>
            <person name="Choi B.J."/>
            <person name="Jeon C.O."/>
        </authorList>
    </citation>
    <scope>NUCLEOTIDE SEQUENCE [LARGE SCALE GENOMIC DNA]</scope>
    <source>
        <strain evidence="4 5">KCTC 52743</strain>
    </source>
</reference>
<dbReference type="PROSITE" id="PS50005">
    <property type="entry name" value="TPR"/>
    <property type="match status" value="2"/>
</dbReference>
<dbReference type="InterPro" id="IPR019734">
    <property type="entry name" value="TPR_rpt"/>
</dbReference>
<dbReference type="InterPro" id="IPR051685">
    <property type="entry name" value="Ycf3/AcsC/BcsC/TPR_MFPF"/>
</dbReference>
<dbReference type="SUPFAM" id="SSF52266">
    <property type="entry name" value="SGNH hydrolase"/>
    <property type="match status" value="1"/>
</dbReference>